<dbReference type="GO" id="GO:0006046">
    <property type="term" value="P:N-acetylglucosamine catabolic process"/>
    <property type="evidence" value="ECO:0007669"/>
    <property type="project" value="TreeGrafter"/>
</dbReference>
<evidence type="ECO:0000256" key="1">
    <source>
        <dbReference type="ARBA" id="ARBA00022801"/>
    </source>
</evidence>
<dbReference type="GO" id="GO:0019262">
    <property type="term" value="P:N-acetylneuraminate catabolic process"/>
    <property type="evidence" value="ECO:0007669"/>
    <property type="project" value="TreeGrafter"/>
</dbReference>
<organism evidence="3 4">
    <name type="scientific">Cnephaeus nilssonii</name>
    <name type="common">Northern bat</name>
    <name type="synonym">Eptesicus nilssonii</name>
    <dbReference type="NCBI Taxonomy" id="3371016"/>
    <lineage>
        <taxon>Eukaryota</taxon>
        <taxon>Metazoa</taxon>
        <taxon>Chordata</taxon>
        <taxon>Craniata</taxon>
        <taxon>Vertebrata</taxon>
        <taxon>Euteleostomi</taxon>
        <taxon>Mammalia</taxon>
        <taxon>Eutheria</taxon>
        <taxon>Laurasiatheria</taxon>
        <taxon>Chiroptera</taxon>
        <taxon>Yangochiroptera</taxon>
        <taxon>Vespertilionidae</taxon>
        <taxon>Cnephaeus</taxon>
    </lineage>
</organism>
<evidence type="ECO:0000256" key="2">
    <source>
        <dbReference type="ARBA" id="ARBA00023277"/>
    </source>
</evidence>
<keyword evidence="4" id="KW-1185">Reference proteome</keyword>
<comment type="caution">
    <text evidence="3">The sequence shown here is derived from an EMBL/GenBank/DDBJ whole genome shotgun (WGS) entry which is preliminary data.</text>
</comment>
<dbReference type="GO" id="GO:0005737">
    <property type="term" value="C:cytoplasm"/>
    <property type="evidence" value="ECO:0007669"/>
    <property type="project" value="TreeGrafter"/>
</dbReference>
<keyword evidence="2" id="KW-0119">Carbohydrate metabolism</keyword>
<dbReference type="InterPro" id="IPR004547">
    <property type="entry name" value="Glucosamine6P_isomerase"/>
</dbReference>
<accession>A0AA40HH13</accession>
<dbReference type="InterPro" id="IPR037171">
    <property type="entry name" value="NagB/RpiA_transferase-like"/>
</dbReference>
<reference evidence="3" key="1">
    <citation type="submission" date="2023-06" db="EMBL/GenBank/DDBJ databases">
        <title>Reference genome for the Northern bat (Eptesicus nilssonii), a most northern bat species.</title>
        <authorList>
            <person name="Laine V.N."/>
            <person name="Pulliainen A.T."/>
            <person name="Lilley T.M."/>
        </authorList>
    </citation>
    <scope>NUCLEOTIDE SEQUENCE</scope>
    <source>
        <strain evidence="3">BLF_Eptnil</strain>
        <tissue evidence="3">Kidney</tissue>
    </source>
</reference>
<dbReference type="Proteomes" id="UP001177744">
    <property type="component" value="Unassembled WGS sequence"/>
</dbReference>
<dbReference type="GO" id="GO:0006043">
    <property type="term" value="P:glucosamine catabolic process"/>
    <property type="evidence" value="ECO:0007669"/>
    <property type="project" value="TreeGrafter"/>
</dbReference>
<dbReference type="EMBL" id="JAULJE010000020">
    <property type="protein sequence ID" value="KAK1331038.1"/>
    <property type="molecule type" value="Genomic_DNA"/>
</dbReference>
<sequence>MKSSIRVISAKGSPSALRPMSLLQLLREVSAIRSSSSWTTLLRPASGPPNTRNRIIQFNPGPDKYFILGLPTGALVVNRTFNVEESFLENVTTPLCGTASSSTLTSAQKTPTFLAESGAFEDKIEAAGGMELFVPMAFNEPGSSLASRACVKDTILASARCPRWPWHGRCHGYEGGDNPYHKDYKAPKAFALYKATEEGVSHMWTVSAFQEHPRTVFVCDEDATWS</sequence>
<proteinExistence type="predicted"/>
<keyword evidence="1" id="KW-0378">Hydrolase</keyword>
<dbReference type="Gene3D" id="3.40.50.1360">
    <property type="match status" value="1"/>
</dbReference>
<protein>
    <submittedName>
        <fullName evidence="3">Uncharacterized protein</fullName>
    </submittedName>
</protein>
<dbReference type="AlphaFoldDB" id="A0AA40HH13"/>
<name>A0AA40HH13_CNENI</name>
<evidence type="ECO:0000313" key="3">
    <source>
        <dbReference type="EMBL" id="KAK1331038.1"/>
    </source>
</evidence>
<evidence type="ECO:0000313" key="4">
    <source>
        <dbReference type="Proteomes" id="UP001177744"/>
    </source>
</evidence>
<dbReference type="GO" id="GO:0042802">
    <property type="term" value="F:identical protein binding"/>
    <property type="evidence" value="ECO:0007669"/>
    <property type="project" value="TreeGrafter"/>
</dbReference>
<dbReference type="SUPFAM" id="SSF100950">
    <property type="entry name" value="NagB/RpiA/CoA transferase-like"/>
    <property type="match status" value="1"/>
</dbReference>
<gene>
    <name evidence="3" type="ORF">QTO34_008985</name>
</gene>
<dbReference type="PANTHER" id="PTHR11280:SF8">
    <property type="entry name" value="GLUCOSAMINE-6-PHOSPHATE ISOMERASE 1"/>
    <property type="match status" value="1"/>
</dbReference>
<dbReference type="PANTHER" id="PTHR11280">
    <property type="entry name" value="GLUCOSAMINE-6-PHOSPHATE ISOMERASE"/>
    <property type="match status" value="1"/>
</dbReference>
<dbReference type="GO" id="GO:0004342">
    <property type="term" value="F:glucosamine-6-phosphate deaminase activity"/>
    <property type="evidence" value="ECO:0007669"/>
    <property type="project" value="InterPro"/>
</dbReference>